<sequence>MKLTKEQRNTLHQKYNGKCAYCGCDLPKKWHADHIEPIVRNWMDGTCEKPENENFENLNPACPSCNIQKNSYSLEQFRENIKEFVGSLNKYSTQYKFAKKYGLIEETEIEVKFYFEKL</sequence>
<feature type="domain" description="HNH nuclease" evidence="1">
    <location>
        <begin position="6"/>
        <end position="67"/>
    </location>
</feature>
<dbReference type="RefSeq" id="WP_034871277.1">
    <property type="nucleotide sequence ID" value="NZ_CBCSDR010000005.1"/>
</dbReference>
<dbReference type="Gene3D" id="1.10.30.50">
    <property type="match status" value="1"/>
</dbReference>
<evidence type="ECO:0000313" key="3">
    <source>
        <dbReference type="Proteomes" id="UP000595426"/>
    </source>
</evidence>
<keyword evidence="2" id="KW-0255">Endonuclease</keyword>
<evidence type="ECO:0000259" key="1">
    <source>
        <dbReference type="SMART" id="SM00507"/>
    </source>
</evidence>
<dbReference type="InterPro" id="IPR003615">
    <property type="entry name" value="HNH_nuc"/>
</dbReference>
<accession>A0A7T7UWJ2</accession>
<dbReference type="GO" id="GO:0004519">
    <property type="term" value="F:endonuclease activity"/>
    <property type="evidence" value="ECO:0007669"/>
    <property type="project" value="UniProtKB-KW"/>
</dbReference>
<dbReference type="EMBL" id="CP067018">
    <property type="protein sequence ID" value="QQN57512.1"/>
    <property type="molecule type" value="Genomic_DNA"/>
</dbReference>
<gene>
    <name evidence="2" type="ORF">I6H88_13770</name>
</gene>
<dbReference type="AlphaFoldDB" id="A0A7T7UWJ2"/>
<proteinExistence type="predicted"/>
<dbReference type="Pfam" id="PF01844">
    <property type="entry name" value="HNH"/>
    <property type="match status" value="1"/>
</dbReference>
<keyword evidence="3" id="KW-1185">Reference proteome</keyword>
<evidence type="ECO:0000313" key="2">
    <source>
        <dbReference type="EMBL" id="QQN57512.1"/>
    </source>
</evidence>
<dbReference type="OrthoDB" id="5918473at2"/>
<dbReference type="GO" id="GO:0008270">
    <property type="term" value="F:zinc ion binding"/>
    <property type="evidence" value="ECO:0007669"/>
    <property type="project" value="InterPro"/>
</dbReference>
<dbReference type="KEGG" id="egm:AYC65_02845"/>
<organism evidence="2 3">
    <name type="scientific">Elizabethkingia bruuniana</name>
    <dbReference type="NCBI Taxonomy" id="1756149"/>
    <lineage>
        <taxon>Bacteria</taxon>
        <taxon>Pseudomonadati</taxon>
        <taxon>Bacteroidota</taxon>
        <taxon>Flavobacteriia</taxon>
        <taxon>Flavobacteriales</taxon>
        <taxon>Weeksellaceae</taxon>
        <taxon>Elizabethkingia</taxon>
    </lineage>
</organism>
<name>A0A7T7UWJ2_9FLAO</name>
<dbReference type="SMART" id="SM00507">
    <property type="entry name" value="HNHc"/>
    <property type="match status" value="1"/>
</dbReference>
<reference evidence="2 3" key="1">
    <citation type="submission" date="2020-12" db="EMBL/GenBank/DDBJ databases">
        <title>FDA dAtabase for Regulatory Grade micrObial Sequences (FDA-ARGOS): Supporting development and validation of Infectious Disease Dx tests.</title>
        <authorList>
            <person name="Kerrigan L."/>
            <person name="Long C."/>
            <person name="Tallon L."/>
            <person name="Sadzewicz L."/>
            <person name="Zhao X."/>
            <person name="Boylan J."/>
            <person name="Ott S."/>
            <person name="Bowen H."/>
            <person name="Vavikolanu K."/>
            <person name="Mehta A."/>
            <person name="Aluvathingal J."/>
            <person name="Nadendla S."/>
            <person name="Yan Y."/>
            <person name="Sichtig H."/>
        </authorList>
    </citation>
    <scope>NUCLEOTIDE SEQUENCE [LARGE SCALE GENOMIC DNA]</scope>
    <source>
        <strain evidence="2 3">FDAARGOS_1031</strain>
    </source>
</reference>
<dbReference type="InterPro" id="IPR002711">
    <property type="entry name" value="HNH"/>
</dbReference>
<keyword evidence="2" id="KW-0378">Hydrolase</keyword>
<dbReference type="Proteomes" id="UP000595426">
    <property type="component" value="Chromosome"/>
</dbReference>
<protein>
    <submittedName>
        <fullName evidence="2">HNH endonuclease</fullName>
    </submittedName>
</protein>
<dbReference type="GO" id="GO:0003676">
    <property type="term" value="F:nucleic acid binding"/>
    <property type="evidence" value="ECO:0007669"/>
    <property type="project" value="InterPro"/>
</dbReference>
<dbReference type="CDD" id="cd00085">
    <property type="entry name" value="HNHc"/>
    <property type="match status" value="1"/>
</dbReference>
<dbReference type="GeneID" id="93131820"/>
<keyword evidence="2" id="KW-0540">Nuclease</keyword>